<dbReference type="InterPro" id="IPR050300">
    <property type="entry name" value="GDXG_lipolytic_enzyme"/>
</dbReference>
<dbReference type="PANTHER" id="PTHR48081">
    <property type="entry name" value="AB HYDROLASE SUPERFAMILY PROTEIN C4A8.06C"/>
    <property type="match status" value="1"/>
</dbReference>
<dbReference type="EMBL" id="WLYI01000003">
    <property type="protein sequence ID" value="MTD18132.1"/>
    <property type="molecule type" value="Genomic_DNA"/>
</dbReference>
<dbReference type="RefSeq" id="WP_154741890.1">
    <property type="nucleotide sequence ID" value="NZ_JBHSTG010000046.1"/>
</dbReference>
<dbReference type="Gene3D" id="3.40.50.1820">
    <property type="entry name" value="alpha/beta hydrolase"/>
    <property type="match status" value="1"/>
</dbReference>
<proteinExistence type="inferred from homology"/>
<dbReference type="PANTHER" id="PTHR48081:SF30">
    <property type="entry name" value="ACETYL-HYDROLASE LIPR-RELATED"/>
    <property type="match status" value="1"/>
</dbReference>
<dbReference type="AlphaFoldDB" id="A0A7X2UXK8"/>
<protein>
    <submittedName>
        <fullName evidence="4">Alpha/beta hydrolase fold domain-containing protein</fullName>
    </submittedName>
</protein>
<dbReference type="GO" id="GO:0004806">
    <property type="term" value="F:triacylglycerol lipase activity"/>
    <property type="evidence" value="ECO:0007669"/>
    <property type="project" value="TreeGrafter"/>
</dbReference>
<dbReference type="SUPFAM" id="SSF53474">
    <property type="entry name" value="alpha/beta-Hydrolases"/>
    <property type="match status" value="1"/>
</dbReference>
<comment type="similarity">
    <text evidence="1">Belongs to the 'GDXG' lipolytic enzyme family.</text>
</comment>
<feature type="domain" description="Alpha/beta hydrolase fold-3" evidence="3">
    <location>
        <begin position="85"/>
        <end position="283"/>
    </location>
</feature>
<reference evidence="4 5" key="1">
    <citation type="submission" date="2019-11" db="EMBL/GenBank/DDBJ databases">
        <title>Pseudmonas karstica sp. nov. and Pseudomonas spelaei sp. nov. from caves.</title>
        <authorList>
            <person name="Zeman M."/>
        </authorList>
    </citation>
    <scope>NUCLEOTIDE SEQUENCE [LARGE SCALE GENOMIC DNA]</scope>
    <source>
        <strain evidence="4 5">CCM 7891</strain>
    </source>
</reference>
<sequence length="307" mass="32542">MSAPVNNRVSETRYPITDSEREAEKNVLAALSGYFANAAGSMREAYDRMTASTPIAEEMVCEPSDDTGVTGWWVRPQGAPSDRVIMFIHGGAYSLGSAQAYRGLASQLAKRVGVATFVLDYPLAPEQPFPAAFDAAVDALAWLNAQGITRISMVGDSAGAGLALASISAIDIRSLIASAVLYSPWVDLALEGGSFSSPNSYDPIFPVTDILANAAQSYLAGTSPFDGRASPLYASTAGLPPLLIQVGSDERLLDDARRYADRVAANGGEVHLAIYEGLHHVFQRSVMELQGARHALDAAAAFIGKNW</sequence>
<dbReference type="InterPro" id="IPR013094">
    <property type="entry name" value="AB_hydrolase_3"/>
</dbReference>
<keyword evidence="5" id="KW-1185">Reference proteome</keyword>
<evidence type="ECO:0000256" key="1">
    <source>
        <dbReference type="ARBA" id="ARBA00010515"/>
    </source>
</evidence>
<evidence type="ECO:0000259" key="3">
    <source>
        <dbReference type="Pfam" id="PF07859"/>
    </source>
</evidence>
<dbReference type="InterPro" id="IPR029058">
    <property type="entry name" value="AB_hydrolase_fold"/>
</dbReference>
<dbReference type="Proteomes" id="UP000431485">
    <property type="component" value="Unassembled WGS sequence"/>
</dbReference>
<evidence type="ECO:0000313" key="4">
    <source>
        <dbReference type="EMBL" id="MTD18132.1"/>
    </source>
</evidence>
<accession>A0A7X2UXK8</accession>
<evidence type="ECO:0000256" key="2">
    <source>
        <dbReference type="ARBA" id="ARBA00022801"/>
    </source>
</evidence>
<gene>
    <name evidence="4" type="ORF">GIR22_03115</name>
</gene>
<comment type="caution">
    <text evidence="4">The sequence shown here is derived from an EMBL/GenBank/DDBJ whole genome shotgun (WGS) entry which is preliminary data.</text>
</comment>
<dbReference type="OrthoDB" id="9806180at2"/>
<evidence type="ECO:0000313" key="5">
    <source>
        <dbReference type="Proteomes" id="UP000431485"/>
    </source>
</evidence>
<keyword evidence="2 4" id="KW-0378">Hydrolase</keyword>
<organism evidence="4 5">
    <name type="scientific">Pseudomonas karstica</name>
    <dbReference type="NCBI Taxonomy" id="1055468"/>
    <lineage>
        <taxon>Bacteria</taxon>
        <taxon>Pseudomonadati</taxon>
        <taxon>Pseudomonadota</taxon>
        <taxon>Gammaproteobacteria</taxon>
        <taxon>Pseudomonadales</taxon>
        <taxon>Pseudomonadaceae</taxon>
        <taxon>Pseudomonas</taxon>
    </lineage>
</organism>
<name>A0A7X2UXK8_9PSED</name>
<dbReference type="Pfam" id="PF07859">
    <property type="entry name" value="Abhydrolase_3"/>
    <property type="match status" value="1"/>
</dbReference>